<accession>A0ABD1QS27</accession>
<evidence type="ECO:0000256" key="1">
    <source>
        <dbReference type="SAM" id="MobiDB-lite"/>
    </source>
</evidence>
<sequence>MAFFTAELVVSARRSVDLEREWAAHSEEAGPQREESHRRQRLGLQWWEFQREEGPPRGDPQLDWGVHSEGSRPKARERSPPVAMAFSGGGFGVRRRSRWGGGFLGHEMGIYRVGDEGDGNGRLWGGC</sequence>
<protein>
    <submittedName>
        <fullName evidence="2">Uncharacterized protein</fullName>
    </submittedName>
</protein>
<dbReference type="AlphaFoldDB" id="A0ABD1QS27"/>
<feature type="region of interest" description="Disordered" evidence="1">
    <location>
        <begin position="20"/>
        <end position="39"/>
    </location>
</feature>
<feature type="region of interest" description="Disordered" evidence="1">
    <location>
        <begin position="51"/>
        <end position="87"/>
    </location>
</feature>
<feature type="compositionally biased region" description="Basic and acidic residues" evidence="1">
    <location>
        <begin position="69"/>
        <end position="79"/>
    </location>
</feature>
<reference evidence="3" key="1">
    <citation type="submission" date="2024-07" db="EMBL/GenBank/DDBJ databases">
        <title>Two chromosome-level genome assemblies of Korean endemic species Abeliophyllum distichum and Forsythia ovata (Oleaceae).</title>
        <authorList>
            <person name="Jang H."/>
        </authorList>
    </citation>
    <scope>NUCLEOTIDE SEQUENCE [LARGE SCALE GENOMIC DNA]</scope>
</reference>
<dbReference type="Proteomes" id="UP001604277">
    <property type="component" value="Unassembled WGS sequence"/>
</dbReference>
<evidence type="ECO:0000313" key="3">
    <source>
        <dbReference type="Proteomes" id="UP001604277"/>
    </source>
</evidence>
<comment type="caution">
    <text evidence="2">The sequence shown here is derived from an EMBL/GenBank/DDBJ whole genome shotgun (WGS) entry which is preliminary data.</text>
</comment>
<name>A0ABD1QS27_9LAMI</name>
<organism evidence="2 3">
    <name type="scientific">Forsythia ovata</name>
    <dbReference type="NCBI Taxonomy" id="205694"/>
    <lineage>
        <taxon>Eukaryota</taxon>
        <taxon>Viridiplantae</taxon>
        <taxon>Streptophyta</taxon>
        <taxon>Embryophyta</taxon>
        <taxon>Tracheophyta</taxon>
        <taxon>Spermatophyta</taxon>
        <taxon>Magnoliopsida</taxon>
        <taxon>eudicotyledons</taxon>
        <taxon>Gunneridae</taxon>
        <taxon>Pentapetalae</taxon>
        <taxon>asterids</taxon>
        <taxon>lamiids</taxon>
        <taxon>Lamiales</taxon>
        <taxon>Oleaceae</taxon>
        <taxon>Forsythieae</taxon>
        <taxon>Forsythia</taxon>
    </lineage>
</organism>
<dbReference type="EMBL" id="JBFOLJ010000014">
    <property type="protein sequence ID" value="KAL2478709.1"/>
    <property type="molecule type" value="Genomic_DNA"/>
</dbReference>
<keyword evidence="3" id="KW-1185">Reference proteome</keyword>
<feature type="compositionally biased region" description="Basic and acidic residues" evidence="1">
    <location>
        <begin position="20"/>
        <end position="37"/>
    </location>
</feature>
<proteinExistence type="predicted"/>
<gene>
    <name evidence="2" type="ORF">Fot_47723</name>
</gene>
<evidence type="ECO:0000313" key="2">
    <source>
        <dbReference type="EMBL" id="KAL2478709.1"/>
    </source>
</evidence>